<organism evidence="1 2">
    <name type="scientific">Candidatus Nealsonbacteria bacterium CG_4_10_14_0_8_um_filter_37_14</name>
    <dbReference type="NCBI Taxonomy" id="1974684"/>
    <lineage>
        <taxon>Bacteria</taxon>
        <taxon>Candidatus Nealsoniibacteriota</taxon>
    </lineage>
</organism>
<dbReference type="PANTHER" id="PTHR22939">
    <property type="entry name" value="SERINE PROTEASE FAMILY S1C HTRA-RELATED"/>
    <property type="match status" value="1"/>
</dbReference>
<evidence type="ECO:0008006" key="3">
    <source>
        <dbReference type="Google" id="ProtNLM"/>
    </source>
</evidence>
<evidence type="ECO:0000313" key="1">
    <source>
        <dbReference type="EMBL" id="PIY89276.1"/>
    </source>
</evidence>
<dbReference type="Pfam" id="PF13365">
    <property type="entry name" value="Trypsin_2"/>
    <property type="match status" value="1"/>
</dbReference>
<dbReference type="Gene3D" id="2.40.10.120">
    <property type="match status" value="1"/>
</dbReference>
<evidence type="ECO:0000313" key="2">
    <source>
        <dbReference type="Proteomes" id="UP000230767"/>
    </source>
</evidence>
<gene>
    <name evidence="1" type="ORF">COY73_01485</name>
</gene>
<proteinExistence type="predicted"/>
<reference evidence="2" key="1">
    <citation type="submission" date="2017-09" db="EMBL/GenBank/DDBJ databases">
        <title>Depth-based differentiation of microbial function through sediment-hosted aquifers and enrichment of novel symbionts in the deep terrestrial subsurface.</title>
        <authorList>
            <person name="Probst A.J."/>
            <person name="Ladd B."/>
            <person name="Jarett J.K."/>
            <person name="Geller-Mcgrath D.E."/>
            <person name="Sieber C.M.K."/>
            <person name="Emerson J.B."/>
            <person name="Anantharaman K."/>
            <person name="Thomas B.C."/>
            <person name="Malmstrom R."/>
            <person name="Stieglmeier M."/>
            <person name="Klingl A."/>
            <person name="Woyke T."/>
            <person name="Ryan C.M."/>
            <person name="Banfield J.F."/>
        </authorList>
    </citation>
    <scope>NUCLEOTIDE SEQUENCE [LARGE SCALE GENOMIC DNA]</scope>
</reference>
<dbReference type="AlphaFoldDB" id="A0A2M7R783"/>
<dbReference type="SUPFAM" id="SSF50494">
    <property type="entry name" value="Trypsin-like serine proteases"/>
    <property type="match status" value="1"/>
</dbReference>
<dbReference type="Proteomes" id="UP000230767">
    <property type="component" value="Unassembled WGS sequence"/>
</dbReference>
<accession>A0A2M7R783</accession>
<dbReference type="PANTHER" id="PTHR22939:SF129">
    <property type="entry name" value="SERINE PROTEASE HTRA2, MITOCHONDRIAL"/>
    <property type="match status" value="1"/>
</dbReference>
<protein>
    <recommendedName>
        <fullName evidence="3">Serine protease</fullName>
    </recommendedName>
</protein>
<dbReference type="EMBL" id="PFLW01000039">
    <property type="protein sequence ID" value="PIY89276.1"/>
    <property type="molecule type" value="Genomic_DNA"/>
</dbReference>
<comment type="caution">
    <text evidence="1">The sequence shown here is derived from an EMBL/GenBank/DDBJ whole genome shotgun (WGS) entry which is preliminary data.</text>
</comment>
<dbReference type="InterPro" id="IPR009003">
    <property type="entry name" value="Peptidase_S1_PA"/>
</dbReference>
<sequence>MLKNVFKILAVFIVGMVGGIFADQILWPYFIERPLFYEYRLEQTPVNVIEKKEIFIQENVALQEAVKKVEKAVVWVRTETKTGKILEGSGLVMTSDGLIVTLADLVPAGSDFTFLIEGKPMSYQILARDFQNNLALIKVEGANLSTASFGSLDKINTGERVFLVGTISQQKPGGEKEIIKIVNEGVIKYFDQNLIHTNIFEKYTLAGSPLFNIEGNVLGLNEVDKEGKIIAIPISIIREFIKL</sequence>
<name>A0A2M7R783_9BACT</name>